<proteinExistence type="predicted"/>
<dbReference type="Proteomes" id="UP000248329">
    <property type="component" value="Unassembled WGS sequence"/>
</dbReference>
<accession>A0AC61L4B0</accession>
<dbReference type="EMBL" id="PQXF01000007">
    <property type="protein sequence ID" value="PXF61211.1"/>
    <property type="molecule type" value="Genomic_DNA"/>
</dbReference>
<organism evidence="1 2">
    <name type="scientific">Candidatus Methanogaster sp</name>
    <dbReference type="NCBI Taxonomy" id="3386292"/>
    <lineage>
        <taxon>Archaea</taxon>
        <taxon>Methanobacteriati</taxon>
        <taxon>Methanobacteriota</taxon>
        <taxon>Stenosarchaea group</taxon>
        <taxon>Methanomicrobia</taxon>
        <taxon>Methanosarcinales</taxon>
        <taxon>ANME-2 cluster</taxon>
        <taxon>Candidatus Methanogasteraceae</taxon>
        <taxon>Candidatus Methanogaster</taxon>
    </lineage>
</organism>
<reference evidence="1" key="1">
    <citation type="submission" date="2018-01" db="EMBL/GenBank/DDBJ databases">
        <authorList>
            <person name="Krukenberg V."/>
        </authorList>
    </citation>
    <scope>NUCLEOTIDE SEQUENCE</scope>
    <source>
        <strain evidence="1">E20ANME2</strain>
    </source>
</reference>
<protein>
    <submittedName>
        <fullName evidence="1">Uncharacterized protein</fullName>
    </submittedName>
</protein>
<sequence>MGQVGTVGDASGHQDSNGKSTVSYKIAISILFGLLGFAVNFYPVDFVFYGTYKMSFLFGLVFPMLITLAWGWRYGLLSALAGGCQTMWILWMPGSGYGPFVSVPPFTLWIVWHGWFLRTRYSIYIGELIFRIFDTALLYTVFRWVFTLNVPPANTYMPLAVAHSIVFKEAVNGLLIVFIAYGLLHSNPVRQFFKLPKSTADPRIYYTYISAVILGGILIFSFIGERYIWGLWGPEFQYAARILGSVLLLLLGILCTYSAAKVFAKRKTEELIHAEEVLRESEKKLSQIIDGSSVPTFVIDSEHTLTHWNKACENITGIPASEIVGTSRHWSAFYPAERPLMADLVADELPEGDIVRYYGDTYQKFTLIDMAYEDEDFFPDLGEDGKWLFFAAAPLKDCHGNAIGAIETFQDITERKRAEDNLKRTVADLKRSNAELEQFAYVASHDLQEPLRMISGYMQLLKRRYEGKLDSDADDFIGFAVDGADRMQALIGDLLAFSRVGTRGKPLTPTDCETLLGQTLSDLKISIEDSGAAITHDTLPTVMADGSQLAHVFQNLIGNAIKFKGEEPPRVHITAEQKGAEWIFSFADNGIGISPEYFKRIFVIFQRLHSREEYSGTGIGLAICKKIVDRHGGRMWVESEPGRGSTFYFTIPARRGRQ</sequence>
<evidence type="ECO:0000313" key="2">
    <source>
        <dbReference type="Proteomes" id="UP000248329"/>
    </source>
</evidence>
<evidence type="ECO:0000313" key="1">
    <source>
        <dbReference type="EMBL" id="PXF61211.1"/>
    </source>
</evidence>
<gene>
    <name evidence="1" type="ORF">C4B59_05545</name>
</gene>
<name>A0AC61L4B0_9EURY</name>
<comment type="caution">
    <text evidence="1">The sequence shown here is derived from an EMBL/GenBank/DDBJ whole genome shotgun (WGS) entry which is preliminary data.</text>
</comment>